<feature type="signal peptide" evidence="4">
    <location>
        <begin position="1"/>
        <end position="21"/>
    </location>
</feature>
<dbReference type="Pfam" id="PF13407">
    <property type="entry name" value="Peripla_BP_4"/>
    <property type="match status" value="1"/>
</dbReference>
<evidence type="ECO:0000256" key="1">
    <source>
        <dbReference type="ARBA" id="ARBA00004196"/>
    </source>
</evidence>
<dbReference type="PANTHER" id="PTHR46847">
    <property type="entry name" value="D-ALLOSE-BINDING PERIPLASMIC PROTEIN-RELATED"/>
    <property type="match status" value="1"/>
</dbReference>
<dbReference type="InterPro" id="IPR028082">
    <property type="entry name" value="Peripla_BP_I"/>
</dbReference>
<dbReference type="SUPFAM" id="SSF53822">
    <property type="entry name" value="Periplasmic binding protein-like I"/>
    <property type="match status" value="1"/>
</dbReference>
<sequence length="310" mass="32385">MRRFIAALLSLVMVLGLVGCGAKKEAPANGNKKQEGAGEGKKIGFVVSTQTNPFFVTLKEGAEAKAKELGVELIVLDSQDDSAKATANMEDLITRGVDLIIVNPTDSDAIVPSVEAANEAKIPVITVDRVSNGGGVVAEVASDNFAGGKMAGEFIVEQLGGKGKVVELEGIPGANSAIERGQGFNEAIKGSDIEVVAKQTADYDRVKGLEVMENILQSQSEIDAVFAHNDEMALGALEAIKASGRENIKVVGFDATDDAVKAVEAGELAATIAQQPKLMGEKAVETAMDVLNGKEVVKSIPVELQLIVKK</sequence>
<protein>
    <submittedName>
        <fullName evidence="6">Ribose transport system substrate-binding protein</fullName>
    </submittedName>
</protein>
<evidence type="ECO:0000256" key="4">
    <source>
        <dbReference type="SAM" id="SignalP"/>
    </source>
</evidence>
<comment type="subcellular location">
    <subcellularLocation>
        <location evidence="1">Cell envelope</location>
    </subcellularLocation>
</comment>
<dbReference type="NCBIfam" id="NF007936">
    <property type="entry name" value="PRK10653.1"/>
    <property type="match status" value="1"/>
</dbReference>
<evidence type="ECO:0000259" key="5">
    <source>
        <dbReference type="Pfam" id="PF13407"/>
    </source>
</evidence>
<reference evidence="6 7" key="1">
    <citation type="submission" date="2023-07" db="EMBL/GenBank/DDBJ databases">
        <title>Genomic Encyclopedia of Type Strains, Phase IV (KMG-IV): sequencing the most valuable type-strain genomes for metagenomic binning, comparative biology and taxonomic classification.</title>
        <authorList>
            <person name="Goeker M."/>
        </authorList>
    </citation>
    <scope>NUCLEOTIDE SEQUENCE [LARGE SCALE GENOMIC DNA]</scope>
    <source>
        <strain evidence="6 7">DSM 22616</strain>
    </source>
</reference>
<accession>A0ABU0AZH8</accession>
<comment type="caution">
    <text evidence="6">The sequence shown here is derived from an EMBL/GenBank/DDBJ whole genome shotgun (WGS) entry which is preliminary data.</text>
</comment>
<name>A0ABU0AZH8_9FIRM</name>
<dbReference type="PANTHER" id="PTHR46847:SF1">
    <property type="entry name" value="D-ALLOSE-BINDING PERIPLASMIC PROTEIN-RELATED"/>
    <property type="match status" value="1"/>
</dbReference>
<dbReference type="Gene3D" id="3.40.50.2300">
    <property type="match status" value="2"/>
</dbReference>
<dbReference type="EMBL" id="JAUSTN010000007">
    <property type="protein sequence ID" value="MDQ0275360.1"/>
    <property type="molecule type" value="Genomic_DNA"/>
</dbReference>
<feature type="domain" description="Periplasmic binding protein" evidence="5">
    <location>
        <begin position="43"/>
        <end position="295"/>
    </location>
</feature>
<dbReference type="Proteomes" id="UP001236559">
    <property type="component" value="Unassembled WGS sequence"/>
</dbReference>
<dbReference type="RefSeq" id="WP_023054979.1">
    <property type="nucleotide sequence ID" value="NZ_JAUSTN010000007.1"/>
</dbReference>
<comment type="similarity">
    <text evidence="2">Belongs to the bacterial solute-binding protein 2 family.</text>
</comment>
<keyword evidence="7" id="KW-1185">Reference proteome</keyword>
<evidence type="ECO:0000256" key="2">
    <source>
        <dbReference type="ARBA" id="ARBA00007639"/>
    </source>
</evidence>
<keyword evidence="3 4" id="KW-0732">Signal</keyword>
<proteinExistence type="inferred from homology"/>
<dbReference type="PROSITE" id="PS51257">
    <property type="entry name" value="PROKAR_LIPOPROTEIN"/>
    <property type="match status" value="1"/>
</dbReference>
<gene>
    <name evidence="6" type="ORF">J2S72_001387</name>
</gene>
<feature type="chain" id="PRO_5045134362" evidence="4">
    <location>
        <begin position="22"/>
        <end position="310"/>
    </location>
</feature>
<organism evidence="6 7">
    <name type="scientific">Peptoniphilus koenoeneniae</name>
    <dbReference type="NCBI Taxonomy" id="507751"/>
    <lineage>
        <taxon>Bacteria</taxon>
        <taxon>Bacillati</taxon>
        <taxon>Bacillota</taxon>
        <taxon>Tissierellia</taxon>
        <taxon>Tissierellales</taxon>
        <taxon>Peptoniphilaceae</taxon>
        <taxon>Peptoniphilus</taxon>
    </lineage>
</organism>
<dbReference type="InterPro" id="IPR025997">
    <property type="entry name" value="SBP_2_dom"/>
</dbReference>
<evidence type="ECO:0000313" key="7">
    <source>
        <dbReference type="Proteomes" id="UP001236559"/>
    </source>
</evidence>
<dbReference type="CDD" id="cd06323">
    <property type="entry name" value="PBP1_ribose_binding"/>
    <property type="match status" value="1"/>
</dbReference>
<evidence type="ECO:0000256" key="3">
    <source>
        <dbReference type="ARBA" id="ARBA00022729"/>
    </source>
</evidence>
<evidence type="ECO:0000313" key="6">
    <source>
        <dbReference type="EMBL" id="MDQ0275360.1"/>
    </source>
</evidence>